<dbReference type="GO" id="GO:0016787">
    <property type="term" value="F:hydrolase activity"/>
    <property type="evidence" value="ECO:0007669"/>
    <property type="project" value="UniProtKB-KW"/>
</dbReference>
<evidence type="ECO:0000256" key="1">
    <source>
        <dbReference type="ARBA" id="ARBA00022801"/>
    </source>
</evidence>
<gene>
    <name evidence="3" type="ORF">AB7878_04065</name>
</gene>
<sequence length="322" mass="34664">MSLRKPRTAQTHAGGLSLRAKLSALGVLLLFASLGHATTTTVPLWPGTAPPDGARQQQLPLLTAYLPASNPTGTAVVICPGGGYANLAVDWEGTLVAQWFNRHHVAAFVLQYRHGAGHGYPQPIDDGRRAMRWVRDHADTYHLARNHIGIMGFSAGGHVASTVSTHFAPITAIGGDAIAKVSARPDFTILAYPVVTMKKDFTHLGSRENLLGQHPTQAMVELLSNETQVTDQTPPAFIYATDADTTVSPENSVDYYLALHRHHVPAELHVFREGGHGTGLGQADRLLSIWPALLARWMAGMGLMDFKYVQPPPAVSTQGRGS</sequence>
<feature type="domain" description="BD-FAE-like" evidence="2">
    <location>
        <begin position="65"/>
        <end position="256"/>
    </location>
</feature>
<name>A0ABV4AQL4_9GAMM</name>
<dbReference type="SUPFAM" id="SSF53474">
    <property type="entry name" value="alpha/beta-Hydrolases"/>
    <property type="match status" value="1"/>
</dbReference>
<evidence type="ECO:0000259" key="2">
    <source>
        <dbReference type="Pfam" id="PF20434"/>
    </source>
</evidence>
<dbReference type="InterPro" id="IPR029058">
    <property type="entry name" value="AB_hydrolase_fold"/>
</dbReference>
<dbReference type="Gene3D" id="3.40.50.1820">
    <property type="entry name" value="alpha/beta hydrolase"/>
    <property type="match status" value="1"/>
</dbReference>
<accession>A0ABV4AQL4</accession>
<organism evidence="3 4">
    <name type="scientific">Rhodanobacter humi</name>
    <dbReference type="NCBI Taxonomy" id="1888173"/>
    <lineage>
        <taxon>Bacteria</taxon>
        <taxon>Pseudomonadati</taxon>
        <taxon>Pseudomonadota</taxon>
        <taxon>Gammaproteobacteria</taxon>
        <taxon>Lysobacterales</taxon>
        <taxon>Rhodanobacteraceae</taxon>
        <taxon>Rhodanobacter</taxon>
    </lineage>
</organism>
<protein>
    <submittedName>
        <fullName evidence="3">Alpha/beta hydrolase</fullName>
    </submittedName>
</protein>
<dbReference type="InterPro" id="IPR050300">
    <property type="entry name" value="GDXG_lipolytic_enzyme"/>
</dbReference>
<evidence type="ECO:0000313" key="4">
    <source>
        <dbReference type="Proteomes" id="UP001562159"/>
    </source>
</evidence>
<dbReference type="InterPro" id="IPR049492">
    <property type="entry name" value="BD-FAE-like_dom"/>
</dbReference>
<proteinExistence type="predicted"/>
<dbReference type="PANTHER" id="PTHR48081:SF6">
    <property type="entry name" value="PEPTIDASE S9 PROLYL OLIGOPEPTIDASE CATALYTIC DOMAIN-CONTAINING PROTEIN"/>
    <property type="match status" value="1"/>
</dbReference>
<keyword evidence="4" id="KW-1185">Reference proteome</keyword>
<comment type="caution">
    <text evidence="3">The sequence shown here is derived from an EMBL/GenBank/DDBJ whole genome shotgun (WGS) entry which is preliminary data.</text>
</comment>
<dbReference type="Proteomes" id="UP001562159">
    <property type="component" value="Unassembled WGS sequence"/>
</dbReference>
<dbReference type="EMBL" id="JBGBPY010000001">
    <property type="protein sequence ID" value="MEY2181583.1"/>
    <property type="molecule type" value="Genomic_DNA"/>
</dbReference>
<reference evidence="3 4" key="1">
    <citation type="submission" date="2024-07" db="EMBL/GenBank/DDBJ databases">
        <title>Molecular mechanisms and environmental adaptations of flagellar loss and biofilm growth of Rhodanobacter under environmental stress.</title>
        <authorList>
            <person name="Chen M."/>
        </authorList>
    </citation>
    <scope>NUCLEOTIDE SEQUENCE [LARGE SCALE GENOMIC DNA]</scope>
    <source>
        <strain evidence="3 4">RS22</strain>
    </source>
</reference>
<evidence type="ECO:0000313" key="3">
    <source>
        <dbReference type="EMBL" id="MEY2181583.1"/>
    </source>
</evidence>
<dbReference type="Pfam" id="PF20434">
    <property type="entry name" value="BD-FAE"/>
    <property type="match status" value="1"/>
</dbReference>
<keyword evidence="1 3" id="KW-0378">Hydrolase</keyword>
<dbReference type="PANTHER" id="PTHR48081">
    <property type="entry name" value="AB HYDROLASE SUPERFAMILY PROTEIN C4A8.06C"/>
    <property type="match status" value="1"/>
</dbReference>